<feature type="compositionally biased region" description="Acidic residues" evidence="1">
    <location>
        <begin position="439"/>
        <end position="450"/>
    </location>
</feature>
<evidence type="ECO:0000256" key="1">
    <source>
        <dbReference type="SAM" id="MobiDB-lite"/>
    </source>
</evidence>
<feature type="compositionally biased region" description="Basic and acidic residues" evidence="1">
    <location>
        <begin position="503"/>
        <end position="513"/>
    </location>
</feature>
<accession>A0A3N4ILI1</accession>
<proteinExistence type="predicted"/>
<reference evidence="2 3" key="1">
    <citation type="journal article" date="2018" name="Nat. Ecol. Evol.">
        <title>Pezizomycetes genomes reveal the molecular basis of ectomycorrhizal truffle lifestyle.</title>
        <authorList>
            <person name="Murat C."/>
            <person name="Payen T."/>
            <person name="Noel B."/>
            <person name="Kuo A."/>
            <person name="Morin E."/>
            <person name="Chen J."/>
            <person name="Kohler A."/>
            <person name="Krizsan K."/>
            <person name="Balestrini R."/>
            <person name="Da Silva C."/>
            <person name="Montanini B."/>
            <person name="Hainaut M."/>
            <person name="Levati E."/>
            <person name="Barry K.W."/>
            <person name="Belfiori B."/>
            <person name="Cichocki N."/>
            <person name="Clum A."/>
            <person name="Dockter R.B."/>
            <person name="Fauchery L."/>
            <person name="Guy J."/>
            <person name="Iotti M."/>
            <person name="Le Tacon F."/>
            <person name="Lindquist E.A."/>
            <person name="Lipzen A."/>
            <person name="Malagnac F."/>
            <person name="Mello A."/>
            <person name="Molinier V."/>
            <person name="Miyauchi S."/>
            <person name="Poulain J."/>
            <person name="Riccioni C."/>
            <person name="Rubini A."/>
            <person name="Sitrit Y."/>
            <person name="Splivallo R."/>
            <person name="Traeger S."/>
            <person name="Wang M."/>
            <person name="Zifcakova L."/>
            <person name="Wipf D."/>
            <person name="Zambonelli A."/>
            <person name="Paolocci F."/>
            <person name="Nowrousian M."/>
            <person name="Ottonello S."/>
            <person name="Baldrian P."/>
            <person name="Spatafora J.W."/>
            <person name="Henrissat B."/>
            <person name="Nagy L.G."/>
            <person name="Aury J.M."/>
            <person name="Wincker P."/>
            <person name="Grigoriev I.V."/>
            <person name="Bonfante P."/>
            <person name="Martin F.M."/>
        </authorList>
    </citation>
    <scope>NUCLEOTIDE SEQUENCE [LARGE SCALE GENOMIC DNA]</scope>
    <source>
        <strain evidence="2 3">RN42</strain>
    </source>
</reference>
<evidence type="ECO:0000313" key="2">
    <source>
        <dbReference type="EMBL" id="RPA86983.1"/>
    </source>
</evidence>
<keyword evidence="3" id="KW-1185">Reference proteome</keyword>
<feature type="compositionally biased region" description="Basic and acidic residues" evidence="1">
    <location>
        <begin position="933"/>
        <end position="942"/>
    </location>
</feature>
<dbReference type="OrthoDB" id="4757558at2759"/>
<gene>
    <name evidence="2" type="ORF">BJ508DRAFT_344873</name>
</gene>
<feature type="compositionally biased region" description="Acidic residues" evidence="1">
    <location>
        <begin position="949"/>
        <end position="958"/>
    </location>
</feature>
<feature type="region of interest" description="Disordered" evidence="1">
    <location>
        <begin position="751"/>
        <end position="981"/>
    </location>
</feature>
<protein>
    <submittedName>
        <fullName evidence="2">Uncharacterized protein</fullName>
    </submittedName>
</protein>
<feature type="compositionally biased region" description="Basic and acidic residues" evidence="1">
    <location>
        <begin position="674"/>
        <end position="685"/>
    </location>
</feature>
<feature type="compositionally biased region" description="Basic residues" evidence="1">
    <location>
        <begin position="422"/>
        <end position="436"/>
    </location>
</feature>
<evidence type="ECO:0000313" key="3">
    <source>
        <dbReference type="Proteomes" id="UP000275078"/>
    </source>
</evidence>
<feature type="compositionally biased region" description="Basic and acidic residues" evidence="1">
    <location>
        <begin position="761"/>
        <end position="771"/>
    </location>
</feature>
<feature type="region of interest" description="Disordered" evidence="1">
    <location>
        <begin position="413"/>
        <end position="727"/>
    </location>
</feature>
<feature type="compositionally biased region" description="Basic and acidic residues" evidence="1">
    <location>
        <begin position="708"/>
        <end position="725"/>
    </location>
</feature>
<dbReference type="STRING" id="1160509.A0A3N4ILI1"/>
<feature type="compositionally biased region" description="Polar residues" evidence="1">
    <location>
        <begin position="867"/>
        <end position="878"/>
    </location>
</feature>
<dbReference type="Proteomes" id="UP000275078">
    <property type="component" value="Unassembled WGS sequence"/>
</dbReference>
<feature type="compositionally biased region" description="Basic and acidic residues" evidence="1">
    <location>
        <begin position="837"/>
        <end position="847"/>
    </location>
</feature>
<feature type="compositionally biased region" description="Polar residues" evidence="1">
    <location>
        <begin position="777"/>
        <end position="794"/>
    </location>
</feature>
<feature type="region of interest" description="Disordered" evidence="1">
    <location>
        <begin position="1198"/>
        <end position="1225"/>
    </location>
</feature>
<feature type="compositionally biased region" description="Polar residues" evidence="1">
    <location>
        <begin position="908"/>
        <end position="923"/>
    </location>
</feature>
<dbReference type="EMBL" id="ML119647">
    <property type="protein sequence ID" value="RPA86983.1"/>
    <property type="molecule type" value="Genomic_DNA"/>
</dbReference>
<feature type="compositionally biased region" description="Basic residues" evidence="1">
    <location>
        <begin position="535"/>
        <end position="550"/>
    </location>
</feature>
<organism evidence="2 3">
    <name type="scientific">Ascobolus immersus RN42</name>
    <dbReference type="NCBI Taxonomy" id="1160509"/>
    <lineage>
        <taxon>Eukaryota</taxon>
        <taxon>Fungi</taxon>
        <taxon>Dikarya</taxon>
        <taxon>Ascomycota</taxon>
        <taxon>Pezizomycotina</taxon>
        <taxon>Pezizomycetes</taxon>
        <taxon>Pezizales</taxon>
        <taxon>Ascobolaceae</taxon>
        <taxon>Ascobolus</taxon>
    </lineage>
</organism>
<name>A0A3N4ILI1_ASCIM</name>
<sequence length="1519" mass="168697">MSKTPYVLPGLPNCIMIDLPNDRIVPARYGGTKVIRVQTLEEEQSIKAQATVGKFGMVVRNPEIARLPFRRKLRRKRPQFVRTFERMGKSGWDDYAIECWPKDHLELPVRIDEDGQIARILHSLIDKYRGNDLNQVNFPKEEAYTKYFDDKVFKALRKQFPDIDQEVEKAEDQIRAFQAHHKYSSDQTRSLLPIGRLDKQGQSLVFLAEEFEASEVGYDLRRSIMVKHQMALSSRVARMEDTLMKCFEDDDLAADKIYFIMKLAYVRMSKRREFNVPRLLSVDMTPSSVAPRSGKEFIDLLKQYCATLTAAGHPRAEILNDVFSKALVGSRTRAERKKFSELQNIAVMSHGLFGAYFFLETMELWEFILIPEDHQLYDYSKDFMQKYLDEKELSPVDGPRRIPKMELQEILDSLKDDQELQKKKKKSGNKKKKKKASVPEDDTAAGDEQQEAPKISEKPQTFAEQFGEQRMKNVPASKAGDEPVTQTSFKRLLNPRELPAPEPKPEPLSEEARQAIIDELLAMDNVQAEKPQAAPKKKKKTVRAGKKANGKSKTVATSVADDSDDSDTDAKPRNETPVSSQLSDREAPTDGWKVVTLPKRVVKETKPPWKQRFGNARRDAQVQKSGIETPAAVAASPKLNSKAVPKAVEQTKPPEPIKPTLEQTKYRAALLKPVDPKMQKNDRNAAAELATTSKGKVPEKAKPLVRSESPKPKPKPEALSRKEIDDLSEFPVLAVAKDNSSVKSVGTLRIVTAPVSNAPPDQHKTINKSEHVAPPTNKLNDSSATIDVESTTLPDANEASPPISKVHADSKEPVVQSDQQPIAQTAEKKKKKRKARKPQDGNRKEAKSAGPSREAEETPVSDPPVTPQTSAQQKSTPEPSEMEKSIPAASGQDANHLGKTVAEVIEKASTSIPQDSAFDTQKILTEAETNPPIDEHLQDAEAKAVCVETVDDKEDSEEPTSAVAEATGVSETSSLVDGPVADEVDIMMPRAEMEEASFIPSAHESPNAEVTAIVPKSSQAGDYFVGPNQIRFGSLIVEQAPPSLAGSPLAVRWGDSELDSDDELTELDVEPNYQPSKLSHEVTMNSLAAEEHARSEQYKEWLEKYYDPVDGVNMSLSPITPKPGPIVPLKSAFRRSEDNAIPADQVSPNWPAPVDAVPALEKNIKSPRPVGIQITVSAPPSPGPMPSVAVQHSITQQGSATISTMDGADDGSRPPTTATGEKEQPDVIQVNGHIDPKDTLKVPEPIPSAVYTTEPVSHGVCLPEPTQTLPYSGQPYPFVGQQDGNPQTNGASLSLRDHVFACPCCKKSLRHRCSIVCPGCGPAANVRFCSRDCLFGAHEHWKDCGKLMFNQPLCDGMLSNYEPMPASQTPWRSAELWRQSLNLWEEEDNVDYFIFNTETGELVGHVLHVNLSEHDRHRFRSLRDNCIKYQDVDQVGLLFRALWHQCQYQGISVGKIELRHQLALEYGHDIPSVYIPPISEYEWSLAGYGFEGHGHGAQFYGYPGPMYFSNGYMPPPFNG</sequence>